<dbReference type="Proteomes" id="UP000092321">
    <property type="component" value="Unassembled WGS sequence"/>
</dbReference>
<evidence type="ECO:0000256" key="1">
    <source>
        <dbReference type="SAM" id="MobiDB-lite"/>
    </source>
</evidence>
<dbReference type="EMBL" id="LXPE01000008">
    <property type="protein sequence ID" value="OBA27459.1"/>
    <property type="molecule type" value="Genomic_DNA"/>
</dbReference>
<dbReference type="OrthoDB" id="3972841at2759"/>
<proteinExistence type="predicted"/>
<feature type="region of interest" description="Disordered" evidence="1">
    <location>
        <begin position="1"/>
        <end position="20"/>
    </location>
</feature>
<comment type="caution">
    <text evidence="2">The sequence shown here is derived from an EMBL/GenBank/DDBJ whole genome shotgun (WGS) entry which is preliminary data.</text>
</comment>
<evidence type="ECO:0000313" key="2">
    <source>
        <dbReference type="EMBL" id="OBA27459.1"/>
    </source>
</evidence>
<dbReference type="AlphaFoldDB" id="A0A1B7TFD1"/>
<keyword evidence="3" id="KW-1185">Reference proteome</keyword>
<name>A0A1B7TFD1_9ASCO</name>
<sequence>MDNQNNHNIYQDTANNTNNTNNFSNNKYNCDYTIQSTSTLKAVGNHHIDEIVVEKDVNAGTTQTLPIKRRNTLSNIPATLINLESLKNKKRRIVIDSKKKNNIFFAAIKQPSVYNETKRSKTLNSDLGIIPNILTKNEIFSTKTPNYKLETVGNVPMLNEDEMDNKFNYFPDNDPKVNFTNPIKLPVTSTPKKKKISLFTRTW</sequence>
<gene>
    <name evidence="2" type="ORF">HANVADRAFT_52211</name>
</gene>
<feature type="compositionally biased region" description="Polar residues" evidence="1">
    <location>
        <begin position="1"/>
        <end position="12"/>
    </location>
</feature>
<accession>A0A1B7TFD1</accession>
<organism evidence="2 3">
    <name type="scientific">Hanseniaspora valbyensis NRRL Y-1626</name>
    <dbReference type="NCBI Taxonomy" id="766949"/>
    <lineage>
        <taxon>Eukaryota</taxon>
        <taxon>Fungi</taxon>
        <taxon>Dikarya</taxon>
        <taxon>Ascomycota</taxon>
        <taxon>Saccharomycotina</taxon>
        <taxon>Saccharomycetes</taxon>
        <taxon>Saccharomycodales</taxon>
        <taxon>Saccharomycodaceae</taxon>
        <taxon>Hanseniaspora</taxon>
    </lineage>
</organism>
<reference evidence="3" key="1">
    <citation type="journal article" date="2016" name="Proc. Natl. Acad. Sci. U.S.A.">
        <title>Comparative genomics of biotechnologically important yeasts.</title>
        <authorList>
            <person name="Riley R."/>
            <person name="Haridas S."/>
            <person name="Wolfe K.H."/>
            <person name="Lopes M.R."/>
            <person name="Hittinger C.T."/>
            <person name="Goeker M."/>
            <person name="Salamov A.A."/>
            <person name="Wisecaver J.H."/>
            <person name="Long T.M."/>
            <person name="Calvey C.H."/>
            <person name="Aerts A.L."/>
            <person name="Barry K.W."/>
            <person name="Choi C."/>
            <person name="Clum A."/>
            <person name="Coughlan A.Y."/>
            <person name="Deshpande S."/>
            <person name="Douglass A.P."/>
            <person name="Hanson S.J."/>
            <person name="Klenk H.-P."/>
            <person name="LaButti K.M."/>
            <person name="Lapidus A."/>
            <person name="Lindquist E.A."/>
            <person name="Lipzen A.M."/>
            <person name="Meier-Kolthoff J.P."/>
            <person name="Ohm R.A."/>
            <person name="Otillar R.P."/>
            <person name="Pangilinan J.L."/>
            <person name="Peng Y."/>
            <person name="Rokas A."/>
            <person name="Rosa C.A."/>
            <person name="Scheuner C."/>
            <person name="Sibirny A.A."/>
            <person name="Slot J.C."/>
            <person name="Stielow J.B."/>
            <person name="Sun H."/>
            <person name="Kurtzman C.P."/>
            <person name="Blackwell M."/>
            <person name="Grigoriev I.V."/>
            <person name="Jeffries T.W."/>
        </authorList>
    </citation>
    <scope>NUCLEOTIDE SEQUENCE [LARGE SCALE GENOMIC DNA]</scope>
    <source>
        <strain evidence="3">NRRL Y-1626</strain>
    </source>
</reference>
<evidence type="ECO:0000313" key="3">
    <source>
        <dbReference type="Proteomes" id="UP000092321"/>
    </source>
</evidence>
<protein>
    <submittedName>
        <fullName evidence="2">Uncharacterized protein</fullName>
    </submittedName>
</protein>